<dbReference type="eggNOG" id="ENOG5032YQ3">
    <property type="taxonomic scope" value="Bacteria"/>
</dbReference>
<feature type="transmembrane region" description="Helical" evidence="1">
    <location>
        <begin position="12"/>
        <end position="31"/>
    </location>
</feature>
<feature type="transmembrane region" description="Helical" evidence="1">
    <location>
        <begin position="37"/>
        <end position="57"/>
    </location>
</feature>
<accession>H2BU21</accession>
<evidence type="ECO:0000313" key="2">
    <source>
        <dbReference type="EMBL" id="EHQ01617.1"/>
    </source>
</evidence>
<keyword evidence="1" id="KW-1133">Transmembrane helix</keyword>
<keyword evidence="1" id="KW-0812">Transmembrane</keyword>
<keyword evidence="1" id="KW-0472">Membrane</keyword>
<organism evidence="2 3">
    <name type="scientific">Gillisia limnaea (strain DSM 15749 / LMG 21470 / R-8282)</name>
    <dbReference type="NCBI Taxonomy" id="865937"/>
    <lineage>
        <taxon>Bacteria</taxon>
        <taxon>Pseudomonadati</taxon>
        <taxon>Bacteroidota</taxon>
        <taxon>Flavobacteriia</taxon>
        <taxon>Flavobacteriales</taxon>
        <taxon>Flavobacteriaceae</taxon>
        <taxon>Gillisia</taxon>
    </lineage>
</organism>
<reference evidence="3" key="1">
    <citation type="journal article" date="2012" name="Stand. Genomic Sci.">
        <title>Genome sequence of the Antarctic rhodopsins-containing flavobacterium Gillisia limnaea type strain (R-8282(T)).</title>
        <authorList>
            <person name="Riedel T."/>
            <person name="Held B."/>
            <person name="Nolan M."/>
            <person name="Lucas S."/>
            <person name="Lapidus A."/>
            <person name="Tice H."/>
            <person name="Del Rio T.G."/>
            <person name="Cheng J.F."/>
            <person name="Han C."/>
            <person name="Tapia R."/>
            <person name="Goodwin L.A."/>
            <person name="Pitluck S."/>
            <person name="Liolios K."/>
            <person name="Mavromatis K."/>
            <person name="Pagani I."/>
            <person name="Ivanova N."/>
            <person name="Mikhailova N."/>
            <person name="Pati A."/>
            <person name="Chen A."/>
            <person name="Palaniappan K."/>
            <person name="Land M."/>
            <person name="Rohde M."/>
            <person name="Tindall B.J."/>
            <person name="Detter J.C."/>
            <person name="Goker M."/>
            <person name="Bristow J."/>
            <person name="Eisen J.A."/>
            <person name="Markowitz V."/>
            <person name="Hugenholtz P."/>
            <person name="Kyrpides N.C."/>
            <person name="Klenk H.P."/>
            <person name="Woyke T."/>
        </authorList>
    </citation>
    <scope>NUCLEOTIDE SEQUENCE [LARGE SCALE GENOMIC DNA]</scope>
    <source>
        <strain evidence="3">DSM 15749 / LMG 21470 / R-8282</strain>
    </source>
</reference>
<dbReference type="AlphaFoldDB" id="H2BU21"/>
<sequence>MPKRNLKGLISKIILFYSFFYIVMKLIAILFQGAWAIPNLILTLPFVVFAAIGWVMLKREEYSWIYVIAGVVIISVIRYYEMDWVVEIHRYFNPSSELGFQKNSLNLWMYLPSIYF</sequence>
<dbReference type="HOGENOM" id="CLU_2093360_0_0_10"/>
<gene>
    <name evidence="2" type="ORF">Gilli_0931</name>
</gene>
<dbReference type="Proteomes" id="UP000003844">
    <property type="component" value="Unassembled WGS sequence"/>
</dbReference>
<evidence type="ECO:0000256" key="1">
    <source>
        <dbReference type="SAM" id="Phobius"/>
    </source>
</evidence>
<dbReference type="STRING" id="865937.Gilli_0931"/>
<dbReference type="RefSeq" id="WP_006987939.1">
    <property type="nucleotide sequence ID" value="NZ_JH594606.1"/>
</dbReference>
<evidence type="ECO:0000313" key="3">
    <source>
        <dbReference type="Proteomes" id="UP000003844"/>
    </source>
</evidence>
<name>H2BU21_GILLR</name>
<keyword evidence="3" id="KW-1185">Reference proteome</keyword>
<proteinExistence type="predicted"/>
<dbReference type="EMBL" id="JH594606">
    <property type="protein sequence ID" value="EHQ01617.1"/>
    <property type="molecule type" value="Genomic_DNA"/>
</dbReference>
<protein>
    <submittedName>
        <fullName evidence="2">Uncharacterized protein</fullName>
    </submittedName>
</protein>
<dbReference type="OrthoDB" id="1366637at2"/>
<feature type="transmembrane region" description="Helical" evidence="1">
    <location>
        <begin position="64"/>
        <end position="80"/>
    </location>
</feature>